<dbReference type="EMBL" id="CADEPI010000003">
    <property type="protein sequence ID" value="CAB3360461.1"/>
    <property type="molecule type" value="Genomic_DNA"/>
</dbReference>
<proteinExistence type="predicted"/>
<evidence type="ECO:0000256" key="1">
    <source>
        <dbReference type="SAM" id="Phobius"/>
    </source>
</evidence>
<gene>
    <name evidence="2" type="ORF">CLODIP_2_CD08786</name>
</gene>
<keyword evidence="1" id="KW-0472">Membrane</keyword>
<comment type="caution">
    <text evidence="2">The sequence shown here is derived from an EMBL/GenBank/DDBJ whole genome shotgun (WGS) entry which is preliminary data.</text>
</comment>
<dbReference type="AlphaFoldDB" id="A0A8S1BXV0"/>
<name>A0A8S1BXV0_9INSE</name>
<evidence type="ECO:0000313" key="2">
    <source>
        <dbReference type="EMBL" id="CAB3360461.1"/>
    </source>
</evidence>
<feature type="transmembrane region" description="Helical" evidence="1">
    <location>
        <begin position="116"/>
        <end position="142"/>
    </location>
</feature>
<sequence>MVEITRPNGHHVHLEEAEGCYKTVYETLQDLDTHVVQNGRVDPLDAPMRFERAVSVVLPDPPSSELSRAMSWPLLATPRPSLPPESPPPQVAKAPRRFVLRPAGRLWQHYYPEGGWGWVIVAVSVLVHVLTHGLQLSFALLISPLVTKFPPHDETNAG</sequence>
<keyword evidence="1" id="KW-1133">Transmembrane helix</keyword>
<keyword evidence="3" id="KW-1185">Reference proteome</keyword>
<dbReference type="OrthoDB" id="6499973at2759"/>
<protein>
    <submittedName>
        <fullName evidence="2">Uncharacterized protein</fullName>
    </submittedName>
</protein>
<accession>A0A8S1BXV0</accession>
<keyword evidence="1" id="KW-0812">Transmembrane</keyword>
<evidence type="ECO:0000313" key="3">
    <source>
        <dbReference type="Proteomes" id="UP000494165"/>
    </source>
</evidence>
<organism evidence="2 3">
    <name type="scientific">Cloeon dipterum</name>
    <dbReference type="NCBI Taxonomy" id="197152"/>
    <lineage>
        <taxon>Eukaryota</taxon>
        <taxon>Metazoa</taxon>
        <taxon>Ecdysozoa</taxon>
        <taxon>Arthropoda</taxon>
        <taxon>Hexapoda</taxon>
        <taxon>Insecta</taxon>
        <taxon>Pterygota</taxon>
        <taxon>Palaeoptera</taxon>
        <taxon>Ephemeroptera</taxon>
        <taxon>Pisciforma</taxon>
        <taxon>Baetidae</taxon>
        <taxon>Cloeon</taxon>
    </lineage>
</organism>
<reference evidence="2 3" key="1">
    <citation type="submission" date="2020-04" db="EMBL/GenBank/DDBJ databases">
        <authorList>
            <person name="Alioto T."/>
            <person name="Alioto T."/>
            <person name="Gomez Garrido J."/>
        </authorList>
    </citation>
    <scope>NUCLEOTIDE SEQUENCE [LARGE SCALE GENOMIC DNA]</scope>
</reference>
<dbReference type="Proteomes" id="UP000494165">
    <property type="component" value="Unassembled WGS sequence"/>
</dbReference>